<gene>
    <name evidence="2" type="ORF">NPX13_g10573</name>
</gene>
<reference evidence="2" key="1">
    <citation type="submission" date="2022-07" db="EMBL/GenBank/DDBJ databases">
        <title>Genome Sequence of Xylaria arbuscula.</title>
        <authorList>
            <person name="Buettner E."/>
        </authorList>
    </citation>
    <scope>NUCLEOTIDE SEQUENCE</scope>
    <source>
        <strain evidence="2">VT107</strain>
    </source>
</reference>
<feature type="compositionally biased region" description="Low complexity" evidence="1">
    <location>
        <begin position="187"/>
        <end position="198"/>
    </location>
</feature>
<evidence type="ECO:0000313" key="3">
    <source>
        <dbReference type="Proteomes" id="UP001148614"/>
    </source>
</evidence>
<dbReference type="Proteomes" id="UP001148614">
    <property type="component" value="Unassembled WGS sequence"/>
</dbReference>
<protein>
    <submittedName>
        <fullName evidence="2">Uncharacterized protein</fullName>
    </submittedName>
</protein>
<proteinExistence type="predicted"/>
<accession>A0A9W8N4B2</accession>
<feature type="region of interest" description="Disordered" evidence="1">
    <location>
        <begin position="94"/>
        <end position="127"/>
    </location>
</feature>
<feature type="compositionally biased region" description="Acidic residues" evidence="1">
    <location>
        <begin position="220"/>
        <end position="232"/>
    </location>
</feature>
<dbReference type="AlphaFoldDB" id="A0A9W8N4B2"/>
<comment type="caution">
    <text evidence="2">The sequence shown here is derived from an EMBL/GenBank/DDBJ whole genome shotgun (WGS) entry which is preliminary data.</text>
</comment>
<evidence type="ECO:0000256" key="1">
    <source>
        <dbReference type="SAM" id="MobiDB-lite"/>
    </source>
</evidence>
<dbReference type="EMBL" id="JANPWZ010003040">
    <property type="protein sequence ID" value="KAJ3554597.1"/>
    <property type="molecule type" value="Genomic_DNA"/>
</dbReference>
<organism evidence="2 3">
    <name type="scientific">Xylaria arbuscula</name>
    <dbReference type="NCBI Taxonomy" id="114810"/>
    <lineage>
        <taxon>Eukaryota</taxon>
        <taxon>Fungi</taxon>
        <taxon>Dikarya</taxon>
        <taxon>Ascomycota</taxon>
        <taxon>Pezizomycotina</taxon>
        <taxon>Sordariomycetes</taxon>
        <taxon>Xylariomycetidae</taxon>
        <taxon>Xylariales</taxon>
        <taxon>Xylariaceae</taxon>
        <taxon>Xylaria</taxon>
    </lineage>
</organism>
<feature type="compositionally biased region" description="Basic and acidic residues" evidence="1">
    <location>
        <begin position="205"/>
        <end position="219"/>
    </location>
</feature>
<sequence length="270" mass="30933">MPDYNHRPRRPLHPTRRFSASCLEDAGFREYYDLVRGHLVGTALEKPVPNYRCYKGIRHYFRPPPSSPAGSRSSSPVPLLELSRGPYGSNWRTLSRLPPSRPIIPEEPPSSPQQAHLETTPIPPRRELNVDPCWAVQNAETLRRRRNRTLCEWSNRFDWVTDSPKTSKLILSTHPPRTRGRLVRRGAAATPNSNTTTTEKGLSPRRHDGDSSSDEQKYSDDDDDDEEDEEEEAKYTKADWDPFWVKIYGQPSKSSPRKAKPRAKPPLLES</sequence>
<evidence type="ECO:0000313" key="2">
    <source>
        <dbReference type="EMBL" id="KAJ3554597.1"/>
    </source>
</evidence>
<feature type="compositionally biased region" description="Pro residues" evidence="1">
    <location>
        <begin position="99"/>
        <end position="111"/>
    </location>
</feature>
<name>A0A9W8N4B2_9PEZI</name>
<feature type="region of interest" description="Disordered" evidence="1">
    <location>
        <begin position="167"/>
        <end position="270"/>
    </location>
</feature>
<keyword evidence="3" id="KW-1185">Reference proteome</keyword>